<feature type="region of interest" description="Disordered" evidence="1">
    <location>
        <begin position="121"/>
        <end position="160"/>
    </location>
</feature>
<feature type="region of interest" description="Disordered" evidence="1">
    <location>
        <begin position="524"/>
        <end position="560"/>
    </location>
</feature>
<sequence length="773" mass="88064">MPTETDDTKHSQVDSTVCTSACCTSNIVYDGKKYLRTQRDSNVQANLLEPTSHREFSNSYGISNVTDARSSTTGAVAKSSTIKDIKTPLVIISVYPKQDATENVSSHTLMNQRQILSKRTNDMNGQPQFPKKNNVNRNASVSRSPSPTNRSNNKSHLSRNFETRFLQTNVKKKNIPHQVPIINQNKSSSPTELSSFTSKSKTRAEFFKKFPVTFGSRDSKETNMRSSKKKNLVDSYTIPPVVIKRDVANSPVSQKKNSSIVKVNIDTDRDRHDVMWHHRNMAASARVSRRPKDQDSQKFSDDDYGSMENYLMLTEDEKSTEGSVSHTLCYSQSTNGTAICDTSQHSKTDGVAPIKHFHGDSCEITDPLERDKEIRELLGIQQCRRSLSRTITQVQRFFIMDYLSGIFSRDARIKKSVDKKLTKNRQCRLVTTKTTTTQYDLKLPPTPSTETPPPPPETCEKQQLILNRNIQVYLQIEQFTKQKPIMLTRKQYNKLKKTIQSTVKLKIPKEDKCKKNTFKTYSMLSSGQSKKSSKKESSIIRNQGMQTYKDAKRSRKLMTKRSSGRVAKKVYYLKETKPQTQCVCQEVQTVSSSRNIDKKFVCNAYVSYDRQNVSEHMPRHAMSSLEIRYANVAYKRVTFSSTNVGHAVESNQSEGRQNHIQYLLRRQNKRATPNLGTSAYSLYSEPSGSNQSLKYLLTPRDSKQKRPFLRRLMSCLVMHSARASDVKIPCESKVSDVNSSIDSYYISTSLGKSEEYECGLRVQNLRKTEKDLD</sequence>
<dbReference type="Proteomes" id="UP000837857">
    <property type="component" value="Chromosome 20"/>
</dbReference>
<feature type="non-terminal residue" evidence="2">
    <location>
        <position position="1"/>
    </location>
</feature>
<dbReference type="EMBL" id="OW152832">
    <property type="protein sequence ID" value="CAH2052162.1"/>
    <property type="molecule type" value="Genomic_DNA"/>
</dbReference>
<protein>
    <submittedName>
        <fullName evidence="2">Uncharacterized protein</fullName>
    </submittedName>
</protein>
<proteinExistence type="predicted"/>
<feature type="region of interest" description="Disordered" evidence="1">
    <location>
        <begin position="438"/>
        <end position="458"/>
    </location>
</feature>
<evidence type="ECO:0000313" key="3">
    <source>
        <dbReference type="Proteomes" id="UP000837857"/>
    </source>
</evidence>
<accession>A0ABN8IF07</accession>
<gene>
    <name evidence="2" type="ORF">IPOD504_LOCUS8103</name>
</gene>
<feature type="compositionally biased region" description="Low complexity" evidence="1">
    <location>
        <begin position="133"/>
        <end position="155"/>
    </location>
</feature>
<feature type="compositionally biased region" description="Pro residues" evidence="1">
    <location>
        <begin position="444"/>
        <end position="457"/>
    </location>
</feature>
<reference evidence="2" key="1">
    <citation type="submission" date="2022-03" db="EMBL/GenBank/DDBJ databases">
        <authorList>
            <person name="Martin H S."/>
        </authorList>
    </citation>
    <scope>NUCLEOTIDE SEQUENCE</scope>
</reference>
<evidence type="ECO:0000256" key="1">
    <source>
        <dbReference type="SAM" id="MobiDB-lite"/>
    </source>
</evidence>
<evidence type="ECO:0000313" key="2">
    <source>
        <dbReference type="EMBL" id="CAH2052162.1"/>
    </source>
</evidence>
<organism evidence="2 3">
    <name type="scientific">Iphiclides podalirius</name>
    <name type="common">scarce swallowtail</name>
    <dbReference type="NCBI Taxonomy" id="110791"/>
    <lineage>
        <taxon>Eukaryota</taxon>
        <taxon>Metazoa</taxon>
        <taxon>Ecdysozoa</taxon>
        <taxon>Arthropoda</taxon>
        <taxon>Hexapoda</taxon>
        <taxon>Insecta</taxon>
        <taxon>Pterygota</taxon>
        <taxon>Neoptera</taxon>
        <taxon>Endopterygota</taxon>
        <taxon>Lepidoptera</taxon>
        <taxon>Glossata</taxon>
        <taxon>Ditrysia</taxon>
        <taxon>Papilionoidea</taxon>
        <taxon>Papilionidae</taxon>
        <taxon>Papilioninae</taxon>
        <taxon>Iphiclides</taxon>
    </lineage>
</organism>
<keyword evidence="3" id="KW-1185">Reference proteome</keyword>
<name>A0ABN8IF07_9NEOP</name>